<dbReference type="Pfam" id="PF22191">
    <property type="entry name" value="IBR_1"/>
    <property type="match status" value="1"/>
</dbReference>
<dbReference type="SMART" id="SM00647">
    <property type="entry name" value="IBR"/>
    <property type="match status" value="2"/>
</dbReference>
<evidence type="ECO:0000256" key="2">
    <source>
        <dbReference type="ARBA" id="ARBA00012251"/>
    </source>
</evidence>
<dbReference type="CDD" id="cd20335">
    <property type="entry name" value="BRcat_RBR"/>
    <property type="match status" value="1"/>
</dbReference>
<keyword evidence="3" id="KW-0808">Transferase</keyword>
<evidence type="ECO:0000256" key="5">
    <source>
        <dbReference type="ARBA" id="ARBA00022737"/>
    </source>
</evidence>
<dbReference type="GO" id="GO:0008270">
    <property type="term" value="F:zinc ion binding"/>
    <property type="evidence" value="ECO:0007669"/>
    <property type="project" value="UniProtKB-KW"/>
</dbReference>
<dbReference type="AlphaFoldDB" id="A0A6A5KUP2"/>
<dbReference type="SUPFAM" id="SSF57850">
    <property type="entry name" value="RING/U-box"/>
    <property type="match status" value="3"/>
</dbReference>
<name>A0A6A5KUP2_9PLEO</name>
<protein>
    <recommendedName>
        <fullName evidence="2">RBR-type E3 ubiquitin transferase</fullName>
        <ecNumber evidence="2">2.3.2.31</ecNumber>
    </recommendedName>
</protein>
<gene>
    <name evidence="11" type="ORF">BDW02DRAFT_618103</name>
</gene>
<keyword evidence="7" id="KW-0833">Ubl conjugation pathway</keyword>
<evidence type="ECO:0000256" key="8">
    <source>
        <dbReference type="ARBA" id="ARBA00022833"/>
    </source>
</evidence>
<accession>A0A6A5KUP2</accession>
<dbReference type="Proteomes" id="UP000800040">
    <property type="component" value="Unassembled WGS sequence"/>
</dbReference>
<evidence type="ECO:0000256" key="7">
    <source>
        <dbReference type="ARBA" id="ARBA00022786"/>
    </source>
</evidence>
<evidence type="ECO:0000256" key="6">
    <source>
        <dbReference type="ARBA" id="ARBA00022771"/>
    </source>
</evidence>
<dbReference type="OrthoDB" id="1431934at2759"/>
<dbReference type="InterPro" id="IPR002867">
    <property type="entry name" value="IBR_dom"/>
</dbReference>
<dbReference type="InterPro" id="IPR031127">
    <property type="entry name" value="E3_UB_ligase_RBR"/>
</dbReference>
<dbReference type="InterPro" id="IPR017907">
    <property type="entry name" value="Znf_RING_CS"/>
</dbReference>
<comment type="catalytic activity">
    <reaction evidence="1">
        <text>[E2 ubiquitin-conjugating enzyme]-S-ubiquitinyl-L-cysteine + [acceptor protein]-L-lysine = [E2 ubiquitin-conjugating enzyme]-L-cysteine + [acceptor protein]-N(6)-ubiquitinyl-L-lysine.</text>
        <dbReference type="EC" id="2.3.2.31"/>
    </reaction>
</comment>
<keyword evidence="5" id="KW-0677">Repeat</keyword>
<feature type="region of interest" description="Disordered" evidence="9">
    <location>
        <begin position="1"/>
        <end position="85"/>
    </location>
</feature>
<evidence type="ECO:0000256" key="3">
    <source>
        <dbReference type="ARBA" id="ARBA00022679"/>
    </source>
</evidence>
<evidence type="ECO:0000313" key="12">
    <source>
        <dbReference type="Proteomes" id="UP000800040"/>
    </source>
</evidence>
<dbReference type="EMBL" id="ML975247">
    <property type="protein sequence ID" value="KAF1839031.1"/>
    <property type="molecule type" value="Genomic_DNA"/>
</dbReference>
<dbReference type="EC" id="2.3.2.31" evidence="2"/>
<dbReference type="Gene3D" id="1.20.120.1750">
    <property type="match status" value="1"/>
</dbReference>
<evidence type="ECO:0000256" key="4">
    <source>
        <dbReference type="ARBA" id="ARBA00022723"/>
    </source>
</evidence>
<sequence length="358" mass="39474">MAPSTRLRARPDRRVNYTDTADRTDTLEDPARLEITREPTARARKVARKPPTRTGAGRVKEPSKTPEPSSAIRKSTPNPAVRVTDGAIVKPEPKSIPKAPKAKKQECSICATTKTISRAFKVPKDACEHFLSICNLCIQKMLRMKVVQRQFAGAELPCPIPDCGHVLDYPALDTTVSKAAFDEYDKAITKHALTAGENYIACLSPDCGLYFSIEDCKRNTRVKQIVACPYCEYETCLTCDRPGKSHGKGSCDKAKQAEEAETDLTLKIMGVKPCPECGINIKKEGGCDHMTCQACHHNFCWICLVQFFGSVPHLDTCPHRGAQLAADPGNWAADGLTEAQMNNMIREARDRLNNAEPQ</sequence>
<feature type="domain" description="RING-type" evidence="10">
    <location>
        <begin position="103"/>
        <end position="321"/>
    </location>
</feature>
<dbReference type="PROSITE" id="PS00518">
    <property type="entry name" value="ZF_RING_1"/>
    <property type="match status" value="1"/>
</dbReference>
<feature type="compositionally biased region" description="Basic and acidic residues" evidence="9">
    <location>
        <begin position="9"/>
        <end position="41"/>
    </location>
</feature>
<evidence type="ECO:0000256" key="1">
    <source>
        <dbReference type="ARBA" id="ARBA00001798"/>
    </source>
</evidence>
<proteinExistence type="predicted"/>
<dbReference type="GO" id="GO:0016567">
    <property type="term" value="P:protein ubiquitination"/>
    <property type="evidence" value="ECO:0007669"/>
    <property type="project" value="InterPro"/>
</dbReference>
<dbReference type="PANTHER" id="PTHR11685">
    <property type="entry name" value="RBR FAMILY RING FINGER AND IBR DOMAIN-CONTAINING"/>
    <property type="match status" value="1"/>
</dbReference>
<evidence type="ECO:0000313" key="11">
    <source>
        <dbReference type="EMBL" id="KAF1839031.1"/>
    </source>
</evidence>
<keyword evidence="6" id="KW-0863">Zinc-finger</keyword>
<keyword evidence="8" id="KW-0862">Zinc</keyword>
<dbReference type="Pfam" id="PF01485">
    <property type="entry name" value="IBR"/>
    <property type="match status" value="1"/>
</dbReference>
<keyword evidence="12" id="KW-1185">Reference proteome</keyword>
<evidence type="ECO:0000256" key="9">
    <source>
        <dbReference type="SAM" id="MobiDB-lite"/>
    </source>
</evidence>
<reference evidence="11" key="1">
    <citation type="submission" date="2020-01" db="EMBL/GenBank/DDBJ databases">
        <authorList>
            <consortium name="DOE Joint Genome Institute"/>
            <person name="Haridas S."/>
            <person name="Albert R."/>
            <person name="Binder M."/>
            <person name="Bloem J."/>
            <person name="Labutti K."/>
            <person name="Salamov A."/>
            <person name="Andreopoulos B."/>
            <person name="Baker S.E."/>
            <person name="Barry K."/>
            <person name="Bills G."/>
            <person name="Bluhm B.H."/>
            <person name="Cannon C."/>
            <person name="Castanera R."/>
            <person name="Culley D.E."/>
            <person name="Daum C."/>
            <person name="Ezra D."/>
            <person name="Gonzalez J.B."/>
            <person name="Henrissat B."/>
            <person name="Kuo A."/>
            <person name="Liang C."/>
            <person name="Lipzen A."/>
            <person name="Lutzoni F."/>
            <person name="Magnuson J."/>
            <person name="Mondo S."/>
            <person name="Nolan M."/>
            <person name="Ohm R."/>
            <person name="Pangilinan J."/>
            <person name="Park H.-J."/>
            <person name="Ramirez L."/>
            <person name="Alfaro M."/>
            <person name="Sun H."/>
            <person name="Tritt A."/>
            <person name="Yoshinaga Y."/>
            <person name="Zwiers L.-H."/>
            <person name="Turgeon B.G."/>
            <person name="Goodwin S.B."/>
            <person name="Spatafora J.W."/>
            <person name="Crous P.W."/>
            <person name="Grigoriev I.V."/>
        </authorList>
    </citation>
    <scope>NUCLEOTIDE SEQUENCE</scope>
    <source>
        <strain evidence="11">P77</strain>
    </source>
</reference>
<dbReference type="Gene3D" id="3.30.40.10">
    <property type="entry name" value="Zinc/RING finger domain, C3HC4 (zinc finger)"/>
    <property type="match status" value="1"/>
</dbReference>
<feature type="compositionally biased region" description="Polar residues" evidence="9">
    <location>
        <begin position="66"/>
        <end position="78"/>
    </location>
</feature>
<dbReference type="InterPro" id="IPR013083">
    <property type="entry name" value="Znf_RING/FYVE/PHD"/>
</dbReference>
<dbReference type="GO" id="GO:0061630">
    <property type="term" value="F:ubiquitin protein ligase activity"/>
    <property type="evidence" value="ECO:0007669"/>
    <property type="project" value="UniProtKB-EC"/>
</dbReference>
<feature type="compositionally biased region" description="Basic residues" evidence="9">
    <location>
        <begin position="42"/>
        <end position="51"/>
    </location>
</feature>
<evidence type="ECO:0000259" key="10">
    <source>
        <dbReference type="PROSITE" id="PS51873"/>
    </source>
</evidence>
<dbReference type="PROSITE" id="PS51873">
    <property type="entry name" value="TRIAD"/>
    <property type="match status" value="1"/>
</dbReference>
<keyword evidence="4" id="KW-0479">Metal-binding</keyword>
<organism evidence="11 12">
    <name type="scientific">Decorospora gaudefroyi</name>
    <dbReference type="NCBI Taxonomy" id="184978"/>
    <lineage>
        <taxon>Eukaryota</taxon>
        <taxon>Fungi</taxon>
        <taxon>Dikarya</taxon>
        <taxon>Ascomycota</taxon>
        <taxon>Pezizomycotina</taxon>
        <taxon>Dothideomycetes</taxon>
        <taxon>Pleosporomycetidae</taxon>
        <taxon>Pleosporales</taxon>
        <taxon>Pleosporineae</taxon>
        <taxon>Pleosporaceae</taxon>
        <taxon>Decorospora</taxon>
    </lineage>
</organism>
<dbReference type="InterPro" id="IPR044066">
    <property type="entry name" value="TRIAD_supradom"/>
</dbReference>